<organism evidence="4 5">
    <name type="scientific">Paramecium sonneborni</name>
    <dbReference type="NCBI Taxonomy" id="65129"/>
    <lineage>
        <taxon>Eukaryota</taxon>
        <taxon>Sar</taxon>
        <taxon>Alveolata</taxon>
        <taxon>Ciliophora</taxon>
        <taxon>Intramacronucleata</taxon>
        <taxon>Oligohymenophorea</taxon>
        <taxon>Peniculida</taxon>
        <taxon>Parameciidae</taxon>
        <taxon>Paramecium</taxon>
    </lineage>
</organism>
<feature type="transmembrane region" description="Helical" evidence="3">
    <location>
        <begin position="182"/>
        <end position="202"/>
    </location>
</feature>
<keyword evidence="5" id="KW-1185">Reference proteome</keyword>
<keyword evidence="3" id="KW-0812">Transmembrane</keyword>
<feature type="transmembrane region" description="Helical" evidence="3">
    <location>
        <begin position="116"/>
        <end position="136"/>
    </location>
</feature>
<evidence type="ECO:0000256" key="2">
    <source>
        <dbReference type="SAM" id="MobiDB-lite"/>
    </source>
</evidence>
<dbReference type="InterPro" id="IPR052994">
    <property type="entry name" value="Tiny_macrocysts_regulators"/>
</dbReference>
<accession>A0A8S1PKK9</accession>
<name>A0A8S1PKK9_9CILI</name>
<dbReference type="PANTHER" id="PTHR31600">
    <property type="entry name" value="TINY MACROCYSTS PROTEIN B-RELATED"/>
    <property type="match status" value="1"/>
</dbReference>
<reference evidence="4" key="1">
    <citation type="submission" date="2021-01" db="EMBL/GenBank/DDBJ databases">
        <authorList>
            <consortium name="Genoscope - CEA"/>
            <person name="William W."/>
        </authorList>
    </citation>
    <scope>NUCLEOTIDE SEQUENCE</scope>
</reference>
<keyword evidence="3" id="KW-1133">Transmembrane helix</keyword>
<feature type="compositionally biased region" description="Low complexity" evidence="2">
    <location>
        <begin position="969"/>
        <end position="982"/>
    </location>
</feature>
<gene>
    <name evidence="4" type="ORF">PSON_ATCC_30995.1.T0800222</name>
</gene>
<dbReference type="EMBL" id="CAJJDN010000080">
    <property type="protein sequence ID" value="CAD8103692.1"/>
    <property type="molecule type" value="Genomic_DNA"/>
</dbReference>
<evidence type="ECO:0000256" key="3">
    <source>
        <dbReference type="SAM" id="Phobius"/>
    </source>
</evidence>
<comment type="caution">
    <text evidence="4">The sequence shown here is derived from an EMBL/GenBank/DDBJ whole genome shotgun (WGS) entry which is preliminary data.</text>
</comment>
<feature type="transmembrane region" description="Helical" evidence="3">
    <location>
        <begin position="1282"/>
        <end position="1301"/>
    </location>
</feature>
<keyword evidence="1" id="KW-0175">Coiled coil</keyword>
<feature type="coiled-coil region" evidence="1">
    <location>
        <begin position="504"/>
        <end position="531"/>
    </location>
</feature>
<dbReference type="PANTHER" id="PTHR31600:SF2">
    <property type="entry name" value="GAMETE ENRICHED GENE 10 PROTEIN-RELATED"/>
    <property type="match status" value="1"/>
</dbReference>
<feature type="transmembrane region" description="Helical" evidence="3">
    <location>
        <begin position="75"/>
        <end position="95"/>
    </location>
</feature>
<evidence type="ECO:0000313" key="4">
    <source>
        <dbReference type="EMBL" id="CAD8103692.1"/>
    </source>
</evidence>
<feature type="transmembrane region" description="Helical" evidence="3">
    <location>
        <begin position="1592"/>
        <end position="1617"/>
    </location>
</feature>
<feature type="transmembrane region" description="Helical" evidence="3">
    <location>
        <begin position="148"/>
        <end position="170"/>
    </location>
</feature>
<protein>
    <recommendedName>
        <fullName evidence="6">Transmembrane protein</fullName>
    </recommendedName>
</protein>
<sequence>MNWKILGDFICLIIQTNLSTSLNNQYFTSFQITFYYLQLTYFLVSENQEYVYRLINTLSKISLITPLFIDSYSINLLIGAIIIMFNIVPYIIIIYRKITNRNHNISKSLLQISTKIVNYYFLYFPWFLYLPQLSYVGWNYIYSSATPVILASVVLILTIFSLIISNVYFVNFEFNEQHLRKHFSYSDLMAQLLMIPMALLYVNNDQTTQLISRTLHGLILIIQIYDAYFSLPLGFSSSGFTLNRALMTHTVIFTFSSIKALNTVSPYSLATIMLIMQPIVQYLFQILFESKRSNVYISSNINRNQYYDLLYIEDFFELSQLAQKNKQKEIEFIQKLALHMNRCNSTKCQCHKIGAQKILQFNQVILMISCLFKGSFEKYKQTQLNLRVFETFSLKFLTFINKYKHNAPKSYQELKILFQKKRDYSFYFIQMCLVLQQILQAELRKDEDYNMNKDTRVSNVKLQVSKSEHSIVQDLYQMEQVKNNIIPLLLQISQFKQQFWKSFKEGKFSEYSQIEQEIRKLQQLRDEVILQFNVYQPIFYHNGRTYNVQFLKFNALINLLLFNNLRKYFEMEKERKEILQFEKSMNSFEITNINFFKGEAISVKVCIAFGPNIGKVMNKVISPLIPKFFGFGHFQHPLNSFIDYTKGNINQLMPAWLEPVHDEMMQNYIRRGVTARIGKYFQTFAKLYDKTLIKCQVYLAHNFSQELEDDFTMIGCLKSLEEEQPKFIGEDGKRLKNVAFKGYQHILFDVNGNILGITRGLYKMIEKMQRLVVNKGTYHEIDEQKQSSKTSKSDNSSCESESYNAFDQKWSNIELLIDDFYSKVLIWMILPFISREIESTGIEFLMNGQIPPKNRYQNLMDLEISNILVQNKETFLFIPEDINLFIQQYDKILQKIIDDVRVQSNNFSSGSAYKAQKSDYQEIEQFNAITIFNERLCVFFFDEHLKRHQTFSFAQTRQSEMLKTQAKPSSRSSIQEKQSSNDESQEDSEQLKTRAERIYQDRYSRYIERFSPQDFHPIPVMYSVSYEEFRYRKNEADQKQQIFVVELVVNEQQLLNTEKGYRRQLRDTIKQIYQNHQQKKQLLEQQTDEEDSISVQANFSEQKSFQDQEIVKYQFPSHPSHYIDDAYQVDNKEVLITDQIYSPKQVEKGELFLLSNRSKQSKPLLEINGRNSKDINRKSQASIQSEHSVGDAQLKSSKLNITEKEIAQSVFIKFSQRKKQQEFYNENESKLPQESKHSQQQIFEEYQVKYTENLKLFETQYNLVQTQLDLISNPYSYRLQKYLFSATFILIVSYIILISIFTQGQYNLNSCLNLIELMITTQTSFSQITHSLFRIEISNQLSIQDMENLKIFYSKQFFGQLQDLINLQSNYSIEINQANQNVDKFYDIENNIQKSTSLQVVIQLSLGQYYKLRRDNSKGLFQIDSSLTFASIANLKEVGQLPQKAYDFCYQRNLNDQKYSETILIVYMVVTFILVMVLQFTQIPLIGKLRRNHRTLYKEIINLQPSEVNDEIEIYDAVVNIFKKSIYEWMLIDFVQETQIFEINKQRRSIAQTPGLQKINSSNLGIATNSNKKSKNKLMEKLKKSKMNQNKYITILMVGLLVILAYFLIVFLIIFMLSKDIISNIDALFQSKLAQSSIINLINNVDLLAYSTLQNSIYQNIMNISQFQTYSAVLNDNSTYFFFENYQNQLLSTFIDQSLYNNFKILHEENICNQQIGIDCSLTDAIQLNPGIIPHYEQGMKSLLTQISTIIAQNPQFFDAHPIVNTEQSLIDFYNNQQHILFIDYGSEILIKAYQQLLSIEKDLFNQLLDLYKRLSLIFTLSVGLFGLIIISLLGKYLLKMQKDSIDTCLTAVLLVSPKRYLSKQLGLVIQKKL</sequence>
<evidence type="ECO:0008006" key="6">
    <source>
        <dbReference type="Google" id="ProtNLM"/>
    </source>
</evidence>
<keyword evidence="3" id="KW-0472">Membrane</keyword>
<dbReference type="Proteomes" id="UP000692954">
    <property type="component" value="Unassembled WGS sequence"/>
</dbReference>
<dbReference type="OrthoDB" id="298975at2759"/>
<evidence type="ECO:0000256" key="1">
    <source>
        <dbReference type="SAM" id="Coils"/>
    </source>
</evidence>
<proteinExistence type="predicted"/>
<evidence type="ECO:0000313" key="5">
    <source>
        <dbReference type="Proteomes" id="UP000692954"/>
    </source>
</evidence>
<feature type="transmembrane region" description="Helical" evidence="3">
    <location>
        <begin position="214"/>
        <end position="235"/>
    </location>
</feature>
<feature type="transmembrane region" description="Helical" evidence="3">
    <location>
        <begin position="267"/>
        <end position="288"/>
    </location>
</feature>
<feature type="transmembrane region" description="Helical" evidence="3">
    <location>
        <begin position="1815"/>
        <end position="1835"/>
    </location>
</feature>
<feature type="transmembrane region" description="Helical" evidence="3">
    <location>
        <begin position="1464"/>
        <end position="1486"/>
    </location>
</feature>
<feature type="region of interest" description="Disordered" evidence="2">
    <location>
        <begin position="962"/>
        <end position="992"/>
    </location>
</feature>